<dbReference type="Proteomes" id="UP000249218">
    <property type="component" value="Unassembled WGS sequence"/>
</dbReference>
<evidence type="ECO:0000256" key="2">
    <source>
        <dbReference type="SAM" id="SignalP"/>
    </source>
</evidence>
<dbReference type="AlphaFoldDB" id="A0A2W1BWB3"/>
<dbReference type="EMBL" id="KZ149917">
    <property type="protein sequence ID" value="PZC77904.1"/>
    <property type="molecule type" value="Genomic_DNA"/>
</dbReference>
<keyword evidence="4" id="KW-1185">Reference proteome</keyword>
<protein>
    <submittedName>
        <fullName evidence="3">Uncharacterized protein</fullName>
    </submittedName>
</protein>
<sequence>MNTFTFFALVICAIFAMVSAVPQPDAEIINGAGPVPAELFEGAESRGYNRHGGGGHGHYGHDHHHGHGHHGHGR</sequence>
<evidence type="ECO:0000256" key="1">
    <source>
        <dbReference type="SAM" id="MobiDB-lite"/>
    </source>
</evidence>
<proteinExistence type="predicted"/>
<reference evidence="3 4" key="1">
    <citation type="journal article" date="2017" name="BMC Biol.">
        <title>Genomic innovations, transcriptional plasticity and gene loss underlying the evolution and divergence of two highly polyphagous and invasive Helicoverpa pest species.</title>
        <authorList>
            <person name="Pearce S.L."/>
            <person name="Clarke D.F."/>
            <person name="East P.D."/>
            <person name="Elfekih S."/>
            <person name="Gordon K.H."/>
            <person name="Jermiin L.S."/>
            <person name="McGaughran A."/>
            <person name="Oakeshott J.G."/>
            <person name="Papanikolaou A."/>
            <person name="Perera O.P."/>
            <person name="Rane R.V."/>
            <person name="Richards S."/>
            <person name="Tay W.T."/>
            <person name="Walsh T.K."/>
            <person name="Anderson A."/>
            <person name="Anderson C.J."/>
            <person name="Asgari S."/>
            <person name="Board P.G."/>
            <person name="Bretschneider A."/>
            <person name="Campbell P.M."/>
            <person name="Chertemps T."/>
            <person name="Christeller J.T."/>
            <person name="Coppin C.W."/>
            <person name="Downes S.J."/>
            <person name="Duan G."/>
            <person name="Farnsworth C.A."/>
            <person name="Good R.T."/>
            <person name="Han L.B."/>
            <person name="Han Y.C."/>
            <person name="Hatje K."/>
            <person name="Horne I."/>
            <person name="Huang Y.P."/>
            <person name="Hughes D.S."/>
            <person name="Jacquin-Joly E."/>
            <person name="James W."/>
            <person name="Jhangiani S."/>
            <person name="Kollmar M."/>
            <person name="Kuwar S.S."/>
            <person name="Li S."/>
            <person name="Liu N.Y."/>
            <person name="Maibeche M.T."/>
            <person name="Miller J.R."/>
            <person name="Montagne N."/>
            <person name="Perry T."/>
            <person name="Qu J."/>
            <person name="Song S.V."/>
            <person name="Sutton G.G."/>
            <person name="Vogel H."/>
            <person name="Walenz B.P."/>
            <person name="Xu W."/>
            <person name="Zhang H.J."/>
            <person name="Zou Z."/>
            <person name="Batterham P."/>
            <person name="Edwards O.R."/>
            <person name="Feyereisen R."/>
            <person name="Gibbs R.A."/>
            <person name="Heckel D.G."/>
            <person name="McGrath A."/>
            <person name="Robin C."/>
            <person name="Scherer S.E."/>
            <person name="Worley K.C."/>
            <person name="Wu Y.D."/>
        </authorList>
    </citation>
    <scope>NUCLEOTIDE SEQUENCE [LARGE SCALE GENOMIC DNA]</scope>
    <source>
        <strain evidence="3">Harm_GR_Male_#8</strain>
        <tissue evidence="3">Whole organism</tissue>
    </source>
</reference>
<keyword evidence="2" id="KW-0732">Signal</keyword>
<accession>A0A2W1BWB3</accession>
<feature type="compositionally biased region" description="Basic residues" evidence="1">
    <location>
        <begin position="61"/>
        <end position="74"/>
    </location>
</feature>
<evidence type="ECO:0000313" key="4">
    <source>
        <dbReference type="Proteomes" id="UP000249218"/>
    </source>
</evidence>
<feature type="chain" id="PRO_5015880996" evidence="2">
    <location>
        <begin position="21"/>
        <end position="74"/>
    </location>
</feature>
<evidence type="ECO:0000313" key="3">
    <source>
        <dbReference type="EMBL" id="PZC77904.1"/>
    </source>
</evidence>
<dbReference type="OrthoDB" id="7450070at2759"/>
<feature type="region of interest" description="Disordered" evidence="1">
    <location>
        <begin position="42"/>
        <end position="74"/>
    </location>
</feature>
<organism evidence="3 4">
    <name type="scientific">Helicoverpa armigera</name>
    <name type="common">Cotton bollworm</name>
    <name type="synonym">Heliothis armigera</name>
    <dbReference type="NCBI Taxonomy" id="29058"/>
    <lineage>
        <taxon>Eukaryota</taxon>
        <taxon>Metazoa</taxon>
        <taxon>Ecdysozoa</taxon>
        <taxon>Arthropoda</taxon>
        <taxon>Hexapoda</taxon>
        <taxon>Insecta</taxon>
        <taxon>Pterygota</taxon>
        <taxon>Neoptera</taxon>
        <taxon>Endopterygota</taxon>
        <taxon>Lepidoptera</taxon>
        <taxon>Glossata</taxon>
        <taxon>Ditrysia</taxon>
        <taxon>Noctuoidea</taxon>
        <taxon>Noctuidae</taxon>
        <taxon>Heliothinae</taxon>
        <taxon>Helicoverpa</taxon>
    </lineage>
</organism>
<gene>
    <name evidence="3" type="primary">HaOG202785</name>
    <name evidence="3" type="ORF">B5X24_HaOG202785</name>
</gene>
<feature type="signal peptide" evidence="2">
    <location>
        <begin position="1"/>
        <end position="20"/>
    </location>
</feature>
<name>A0A2W1BWB3_HELAM</name>